<feature type="region of interest" description="Disordered" evidence="1">
    <location>
        <begin position="44"/>
        <end position="100"/>
    </location>
</feature>
<name>A0AAV7HLV1_DENCH</name>
<protein>
    <submittedName>
        <fullName evidence="2">Uncharacterized protein</fullName>
    </submittedName>
</protein>
<feature type="compositionally biased region" description="Basic and acidic residues" evidence="1">
    <location>
        <begin position="90"/>
        <end position="100"/>
    </location>
</feature>
<reference evidence="2 3" key="1">
    <citation type="journal article" date="2021" name="Hortic Res">
        <title>Chromosome-scale assembly of the Dendrobium chrysotoxum genome enhances the understanding of orchid evolution.</title>
        <authorList>
            <person name="Zhang Y."/>
            <person name="Zhang G.Q."/>
            <person name="Zhang D."/>
            <person name="Liu X.D."/>
            <person name="Xu X.Y."/>
            <person name="Sun W.H."/>
            <person name="Yu X."/>
            <person name="Zhu X."/>
            <person name="Wang Z.W."/>
            <person name="Zhao X."/>
            <person name="Zhong W.Y."/>
            <person name="Chen H."/>
            <person name="Yin W.L."/>
            <person name="Huang T."/>
            <person name="Niu S.C."/>
            <person name="Liu Z.J."/>
        </authorList>
    </citation>
    <scope>NUCLEOTIDE SEQUENCE [LARGE SCALE GENOMIC DNA]</scope>
    <source>
        <strain evidence="2">Lindl</strain>
    </source>
</reference>
<dbReference type="AlphaFoldDB" id="A0AAV7HLV1"/>
<keyword evidence="3" id="KW-1185">Reference proteome</keyword>
<sequence length="100" mass="11622">MCVWNDDCLIINLMVKLSQLSLKNKKLQNSKDVFKPIHCHFGHGGPKVDESATKKSSRRAYEKINEQKRRRLPREKRWHRAAASAARAKAITERKARARL</sequence>
<feature type="compositionally biased region" description="Basic residues" evidence="1">
    <location>
        <begin position="68"/>
        <end position="80"/>
    </location>
</feature>
<comment type="caution">
    <text evidence="2">The sequence shown here is derived from an EMBL/GenBank/DDBJ whole genome shotgun (WGS) entry which is preliminary data.</text>
</comment>
<organism evidence="2 3">
    <name type="scientific">Dendrobium chrysotoxum</name>
    <name type="common">Orchid</name>
    <dbReference type="NCBI Taxonomy" id="161865"/>
    <lineage>
        <taxon>Eukaryota</taxon>
        <taxon>Viridiplantae</taxon>
        <taxon>Streptophyta</taxon>
        <taxon>Embryophyta</taxon>
        <taxon>Tracheophyta</taxon>
        <taxon>Spermatophyta</taxon>
        <taxon>Magnoliopsida</taxon>
        <taxon>Liliopsida</taxon>
        <taxon>Asparagales</taxon>
        <taxon>Orchidaceae</taxon>
        <taxon>Epidendroideae</taxon>
        <taxon>Malaxideae</taxon>
        <taxon>Dendrobiinae</taxon>
        <taxon>Dendrobium</taxon>
    </lineage>
</organism>
<accession>A0AAV7HLV1</accession>
<dbReference type="EMBL" id="JAGFBR010000002">
    <property type="protein sequence ID" value="KAH0470101.1"/>
    <property type="molecule type" value="Genomic_DNA"/>
</dbReference>
<evidence type="ECO:0000256" key="1">
    <source>
        <dbReference type="SAM" id="MobiDB-lite"/>
    </source>
</evidence>
<evidence type="ECO:0000313" key="3">
    <source>
        <dbReference type="Proteomes" id="UP000775213"/>
    </source>
</evidence>
<evidence type="ECO:0000313" key="2">
    <source>
        <dbReference type="EMBL" id="KAH0470101.1"/>
    </source>
</evidence>
<proteinExistence type="predicted"/>
<gene>
    <name evidence="2" type="ORF">IEQ34_001659</name>
</gene>
<feature type="compositionally biased region" description="Basic and acidic residues" evidence="1">
    <location>
        <begin position="46"/>
        <end position="67"/>
    </location>
</feature>
<dbReference type="Proteomes" id="UP000775213">
    <property type="component" value="Unassembled WGS sequence"/>
</dbReference>